<name>A0A9D1IQW0_9FIRM</name>
<evidence type="ECO:0000313" key="1">
    <source>
        <dbReference type="EMBL" id="HIU41717.1"/>
    </source>
</evidence>
<gene>
    <name evidence="1" type="ORF">IAD19_04110</name>
</gene>
<evidence type="ECO:0000313" key="2">
    <source>
        <dbReference type="Proteomes" id="UP000824082"/>
    </source>
</evidence>
<sequence length="495" mass="56571">MAEQGYSVSSFSKLAELDRGWLYAIFSGKRKLSEQNLQKILNGNFFTQENSQQLRQAYYQDIYGEEQMERILFLQQHFSEFYHAHQPDCSCLPPMTPVVPERGYLSSPPEVFGAVHRILQQTQFSGPSQKVATNLPYELMQLDDLLYQSLRKNPSGFTLYRMIPMLQNHNSLHNLKALFSSLRYLSQNVHLYCYYTAQPQFWQVDQLFPYYLITPQAVLLLRRDGEQGMLIPDKDFCANMHNRFLDALKNCSEITFSYANALSFLSNSHEMYSTEFAVELGNIMTMLLDRNILQQYGSPRFTGVSREGIISSLLRFLRQQAANSSENFLLLSKQNVLDFLHTGTFPNIPADCMNPLSPKHRIALLSQMEAHLKNHPGQTLGILDERVFGNYGNEFSISLARQNNSVILCGQKEPKTGLSFVGECGLKISNAVLYHDFLNFFDYAKRNQYIYDQENSLAILRELLLGQMQKNACLSDPVPESSLAGEPLPPLYGEG</sequence>
<protein>
    <submittedName>
        <fullName evidence="1">Uncharacterized protein</fullName>
    </submittedName>
</protein>
<reference evidence="1" key="1">
    <citation type="submission" date="2020-10" db="EMBL/GenBank/DDBJ databases">
        <authorList>
            <person name="Gilroy R."/>
        </authorList>
    </citation>
    <scope>NUCLEOTIDE SEQUENCE</scope>
    <source>
        <strain evidence="1">4509</strain>
    </source>
</reference>
<comment type="caution">
    <text evidence="1">The sequence shown here is derived from an EMBL/GenBank/DDBJ whole genome shotgun (WGS) entry which is preliminary data.</text>
</comment>
<dbReference type="Proteomes" id="UP000824082">
    <property type="component" value="Unassembled WGS sequence"/>
</dbReference>
<reference evidence="1" key="2">
    <citation type="journal article" date="2021" name="PeerJ">
        <title>Extensive microbial diversity within the chicken gut microbiome revealed by metagenomics and culture.</title>
        <authorList>
            <person name="Gilroy R."/>
            <person name="Ravi A."/>
            <person name="Getino M."/>
            <person name="Pursley I."/>
            <person name="Horton D.L."/>
            <person name="Alikhan N.F."/>
            <person name="Baker D."/>
            <person name="Gharbi K."/>
            <person name="Hall N."/>
            <person name="Watson M."/>
            <person name="Adriaenssens E.M."/>
            <person name="Foster-Nyarko E."/>
            <person name="Jarju S."/>
            <person name="Secka A."/>
            <person name="Antonio M."/>
            <person name="Oren A."/>
            <person name="Chaudhuri R.R."/>
            <person name="La Ragione R."/>
            <person name="Hildebrand F."/>
            <person name="Pallen M.J."/>
        </authorList>
    </citation>
    <scope>NUCLEOTIDE SEQUENCE</scope>
    <source>
        <strain evidence="1">4509</strain>
    </source>
</reference>
<dbReference type="AlphaFoldDB" id="A0A9D1IQW0"/>
<accession>A0A9D1IQW0</accession>
<dbReference type="EMBL" id="DVMX01000081">
    <property type="protein sequence ID" value="HIU41717.1"/>
    <property type="molecule type" value="Genomic_DNA"/>
</dbReference>
<proteinExistence type="predicted"/>
<organism evidence="1 2">
    <name type="scientific">Candidatus Egerieicola faecale</name>
    <dbReference type="NCBI Taxonomy" id="2840774"/>
    <lineage>
        <taxon>Bacteria</taxon>
        <taxon>Bacillati</taxon>
        <taxon>Bacillota</taxon>
        <taxon>Clostridia</taxon>
        <taxon>Eubacteriales</taxon>
        <taxon>Oscillospiraceae</taxon>
        <taxon>Oscillospiraceae incertae sedis</taxon>
        <taxon>Candidatus Egerieicola</taxon>
    </lineage>
</organism>